<feature type="transmembrane region" description="Helical" evidence="1">
    <location>
        <begin position="51"/>
        <end position="68"/>
    </location>
</feature>
<reference evidence="2 3" key="1">
    <citation type="submission" date="2019-01" db="EMBL/GenBank/DDBJ databases">
        <title>Coherence of Microcystis species and biogeography revealed through population genomics.</title>
        <authorList>
            <person name="Perez-Carrascal O.M."/>
            <person name="Terrat Y."/>
            <person name="Giani A."/>
            <person name="Fortin N."/>
            <person name="Tromas N."/>
            <person name="Shapiro B.J."/>
        </authorList>
    </citation>
    <scope>NUCLEOTIDE SEQUENCE [LARGE SCALE GENOMIC DNA]</scope>
    <source>
        <strain evidence="2">Mp_MB_F_20051200_S9</strain>
    </source>
</reference>
<sequence>MRLKHCYCHPHTAHLIRPLAKIKNLTLGEEPGVGRQESGELIMSINQLNALFRYFMQFYAFFFSFLNSQKLIMQELYTPTDNW</sequence>
<gene>
    <name evidence="2" type="ORF">EWV53_10445</name>
</gene>
<keyword evidence="1" id="KW-0472">Membrane</keyword>
<organism evidence="2 3">
    <name type="scientific">Microcystis panniformis Mp_MB_F_20051200_S9</name>
    <dbReference type="NCBI Taxonomy" id="2486223"/>
    <lineage>
        <taxon>Bacteria</taxon>
        <taxon>Bacillati</taxon>
        <taxon>Cyanobacteriota</taxon>
        <taxon>Cyanophyceae</taxon>
        <taxon>Oscillatoriophycideae</taxon>
        <taxon>Chroococcales</taxon>
        <taxon>Microcystaceae</taxon>
        <taxon>Microcystis</taxon>
    </lineage>
</organism>
<keyword evidence="1" id="KW-1133">Transmembrane helix</keyword>
<protein>
    <submittedName>
        <fullName evidence="2">Uncharacterized protein</fullName>
    </submittedName>
</protein>
<dbReference type="AlphaFoldDB" id="A0A552PZZ7"/>
<proteinExistence type="predicted"/>
<name>A0A552PZZ7_9CHRO</name>
<dbReference type="EMBL" id="SFAC01000124">
    <property type="protein sequence ID" value="TRV62538.1"/>
    <property type="molecule type" value="Genomic_DNA"/>
</dbReference>
<accession>A0A552PZZ7</accession>
<comment type="caution">
    <text evidence="2">The sequence shown here is derived from an EMBL/GenBank/DDBJ whole genome shotgun (WGS) entry which is preliminary data.</text>
</comment>
<evidence type="ECO:0000313" key="2">
    <source>
        <dbReference type="EMBL" id="TRV62538.1"/>
    </source>
</evidence>
<keyword evidence="1" id="KW-0812">Transmembrane</keyword>
<dbReference type="Proteomes" id="UP000317165">
    <property type="component" value="Unassembled WGS sequence"/>
</dbReference>
<evidence type="ECO:0000256" key="1">
    <source>
        <dbReference type="SAM" id="Phobius"/>
    </source>
</evidence>
<evidence type="ECO:0000313" key="3">
    <source>
        <dbReference type="Proteomes" id="UP000317165"/>
    </source>
</evidence>